<reference evidence="1 2" key="1">
    <citation type="submission" date="2015-01" db="EMBL/GenBank/DDBJ databases">
        <title>Evolution of Trichinella species and genotypes.</title>
        <authorList>
            <person name="Korhonen P.K."/>
            <person name="Edoardo P."/>
            <person name="Giuseppe L.R."/>
            <person name="Gasser R.B."/>
        </authorList>
    </citation>
    <scope>NUCLEOTIDE SEQUENCE [LARGE SCALE GENOMIC DNA]</scope>
    <source>
        <strain evidence="1">ISS120</strain>
    </source>
</reference>
<evidence type="ECO:0000313" key="1">
    <source>
        <dbReference type="EMBL" id="KRY06772.1"/>
    </source>
</evidence>
<sequence>MKKRHYFVPRQTVMYCSTNNHGELTTQRVADVAS</sequence>
<gene>
    <name evidence="1" type="ORF">T03_5726</name>
</gene>
<name>A0A0V0Z2N0_TRIBR</name>
<organism evidence="1 2">
    <name type="scientific">Trichinella britovi</name>
    <name type="common">Parasitic roundworm</name>
    <dbReference type="NCBI Taxonomy" id="45882"/>
    <lineage>
        <taxon>Eukaryota</taxon>
        <taxon>Metazoa</taxon>
        <taxon>Ecdysozoa</taxon>
        <taxon>Nematoda</taxon>
        <taxon>Enoplea</taxon>
        <taxon>Dorylaimia</taxon>
        <taxon>Trichinellida</taxon>
        <taxon>Trichinellidae</taxon>
        <taxon>Trichinella</taxon>
    </lineage>
</organism>
<evidence type="ECO:0000313" key="2">
    <source>
        <dbReference type="Proteomes" id="UP000054653"/>
    </source>
</evidence>
<proteinExistence type="predicted"/>
<dbReference type="AlphaFoldDB" id="A0A0V0Z2N0"/>
<accession>A0A0V0Z2N0</accession>
<protein>
    <submittedName>
        <fullName evidence="1">Uncharacterized protein</fullName>
    </submittedName>
</protein>
<dbReference type="Proteomes" id="UP000054653">
    <property type="component" value="Unassembled WGS sequence"/>
</dbReference>
<dbReference type="EMBL" id="JYDI01004340">
    <property type="protein sequence ID" value="KRY06772.1"/>
    <property type="molecule type" value="Genomic_DNA"/>
</dbReference>
<keyword evidence="2" id="KW-1185">Reference proteome</keyword>
<comment type="caution">
    <text evidence="1">The sequence shown here is derived from an EMBL/GenBank/DDBJ whole genome shotgun (WGS) entry which is preliminary data.</text>
</comment>